<keyword evidence="8 9" id="KW-0472">Membrane</keyword>
<comment type="subcellular location">
    <subcellularLocation>
        <location evidence="9">Cell membrane</location>
        <topology evidence="9">Multi-pass membrane protein</topology>
    </subcellularLocation>
</comment>
<evidence type="ECO:0000256" key="1">
    <source>
        <dbReference type="ARBA" id="ARBA00006139"/>
    </source>
</evidence>
<dbReference type="GO" id="GO:0005886">
    <property type="term" value="C:plasma membrane"/>
    <property type="evidence" value="ECO:0007669"/>
    <property type="project" value="UniProtKB-SubCell"/>
</dbReference>
<comment type="similarity">
    <text evidence="1 9 10">Belongs to the peptidase A8 family.</text>
</comment>
<comment type="function">
    <text evidence="9">This protein specifically catalyzes the removal of signal peptides from prolipoproteins.</text>
</comment>
<feature type="transmembrane region" description="Helical" evidence="9">
    <location>
        <begin position="98"/>
        <end position="116"/>
    </location>
</feature>
<feature type="active site" evidence="9">
    <location>
        <position position="145"/>
    </location>
</feature>
<dbReference type="EMBL" id="MWWT01000009">
    <property type="protein sequence ID" value="OZG53178.1"/>
    <property type="molecule type" value="Genomic_DNA"/>
</dbReference>
<accession>A0A261F256</accession>
<organism evidence="11 12">
    <name type="scientific">Alloscardovia macacae</name>
    <dbReference type="NCBI Taxonomy" id="1160091"/>
    <lineage>
        <taxon>Bacteria</taxon>
        <taxon>Bacillati</taxon>
        <taxon>Actinomycetota</taxon>
        <taxon>Actinomycetes</taxon>
        <taxon>Bifidobacteriales</taxon>
        <taxon>Bifidobacteriaceae</taxon>
        <taxon>Alloscardovia</taxon>
    </lineage>
</organism>
<gene>
    <name evidence="9" type="primary">lspA</name>
    <name evidence="11" type="ORF">ALMA_1480</name>
</gene>
<dbReference type="GO" id="GO:0004190">
    <property type="term" value="F:aspartic-type endopeptidase activity"/>
    <property type="evidence" value="ECO:0007669"/>
    <property type="project" value="UniProtKB-UniRule"/>
</dbReference>
<evidence type="ECO:0000256" key="6">
    <source>
        <dbReference type="ARBA" id="ARBA00022801"/>
    </source>
</evidence>
<evidence type="ECO:0000256" key="3">
    <source>
        <dbReference type="ARBA" id="ARBA00022670"/>
    </source>
</evidence>
<feature type="transmembrane region" description="Helical" evidence="9">
    <location>
        <begin position="12"/>
        <end position="30"/>
    </location>
</feature>
<dbReference type="Pfam" id="PF01252">
    <property type="entry name" value="Peptidase_A8"/>
    <property type="match status" value="1"/>
</dbReference>
<dbReference type="PANTHER" id="PTHR33695:SF1">
    <property type="entry name" value="LIPOPROTEIN SIGNAL PEPTIDASE"/>
    <property type="match status" value="1"/>
</dbReference>
<evidence type="ECO:0000256" key="7">
    <source>
        <dbReference type="ARBA" id="ARBA00022989"/>
    </source>
</evidence>
<sequence>MVVCTSERRSHVPVAVFCSTVIVGLVLDQWTKSWALAHLSAGQDIPVLSLGPLRISLMLLHNPGASLGFGSSVTWIISLFALAAACAIGFFALRTTSVWWALALGLTVSGAVGNLIDRVLYAQGFLNGRVVDFINYGPFVGNVADIILGFAAVSIIGCMLLGVKTGIARMDSLLFDSANSSSTTSAGEARD</sequence>
<dbReference type="PRINTS" id="PR00781">
    <property type="entry name" value="LIPOSIGPTASE"/>
</dbReference>
<keyword evidence="5 9" id="KW-0064">Aspartyl protease</keyword>
<dbReference type="PANTHER" id="PTHR33695">
    <property type="entry name" value="LIPOPROTEIN SIGNAL PEPTIDASE"/>
    <property type="match status" value="1"/>
</dbReference>
<proteinExistence type="inferred from homology"/>
<feature type="transmembrane region" description="Helical" evidence="9">
    <location>
        <begin position="67"/>
        <end position="91"/>
    </location>
</feature>
<evidence type="ECO:0000256" key="9">
    <source>
        <dbReference type="HAMAP-Rule" id="MF_00161"/>
    </source>
</evidence>
<dbReference type="InterPro" id="IPR001872">
    <property type="entry name" value="Peptidase_A8"/>
</dbReference>
<protein>
    <recommendedName>
        <fullName evidence="9">Lipoprotein signal peptidase</fullName>
        <ecNumber evidence="9">3.4.23.36</ecNumber>
    </recommendedName>
    <alternativeName>
        <fullName evidence="9">Prolipoprotein signal peptidase</fullName>
    </alternativeName>
    <alternativeName>
        <fullName evidence="9">Signal peptidase II</fullName>
        <shortName evidence="9">SPase II</shortName>
    </alternativeName>
</protein>
<keyword evidence="12" id="KW-1185">Reference proteome</keyword>
<dbReference type="EC" id="3.4.23.36" evidence="9"/>
<keyword evidence="3 9" id="KW-0645">Protease</keyword>
<evidence type="ECO:0000256" key="2">
    <source>
        <dbReference type="ARBA" id="ARBA00022475"/>
    </source>
</evidence>
<dbReference type="HAMAP" id="MF_00161">
    <property type="entry name" value="LspA"/>
    <property type="match status" value="1"/>
</dbReference>
<feature type="transmembrane region" description="Helical" evidence="9">
    <location>
        <begin position="136"/>
        <end position="163"/>
    </location>
</feature>
<feature type="active site" evidence="9">
    <location>
        <position position="132"/>
    </location>
</feature>
<keyword evidence="2 9" id="KW-1003">Cell membrane</keyword>
<evidence type="ECO:0000256" key="10">
    <source>
        <dbReference type="RuleBase" id="RU004181"/>
    </source>
</evidence>
<comment type="pathway">
    <text evidence="9">Protein modification; lipoprotein biosynthesis (signal peptide cleavage).</text>
</comment>
<evidence type="ECO:0000256" key="5">
    <source>
        <dbReference type="ARBA" id="ARBA00022750"/>
    </source>
</evidence>
<dbReference type="Proteomes" id="UP000243657">
    <property type="component" value="Unassembled WGS sequence"/>
</dbReference>
<evidence type="ECO:0000313" key="12">
    <source>
        <dbReference type="Proteomes" id="UP000243657"/>
    </source>
</evidence>
<dbReference type="GO" id="GO:0006508">
    <property type="term" value="P:proteolysis"/>
    <property type="evidence" value="ECO:0007669"/>
    <property type="project" value="UniProtKB-KW"/>
</dbReference>
<reference evidence="11 12" key="1">
    <citation type="journal article" date="2017" name="BMC Genomics">
        <title>Comparative genomic and phylogenomic analyses of the Bifidobacteriaceae family.</title>
        <authorList>
            <person name="Lugli G.A."/>
            <person name="Milani C."/>
            <person name="Turroni F."/>
            <person name="Duranti S."/>
            <person name="Mancabelli L."/>
            <person name="Mangifesta M."/>
            <person name="Ferrario C."/>
            <person name="Modesto M."/>
            <person name="Mattarelli P."/>
            <person name="Jiri K."/>
            <person name="van Sinderen D."/>
            <person name="Ventura M."/>
        </authorList>
    </citation>
    <scope>NUCLEOTIDE SEQUENCE [LARGE SCALE GENOMIC DNA]</scope>
    <source>
        <strain evidence="11 12">DSM 24762</strain>
    </source>
</reference>
<keyword evidence="7 9" id="KW-1133">Transmembrane helix</keyword>
<name>A0A261F256_9BIFI</name>
<evidence type="ECO:0000313" key="11">
    <source>
        <dbReference type="EMBL" id="OZG53178.1"/>
    </source>
</evidence>
<dbReference type="AlphaFoldDB" id="A0A261F256"/>
<comment type="catalytic activity">
    <reaction evidence="9">
        <text>Release of signal peptides from bacterial membrane prolipoproteins. Hydrolyzes -Xaa-Yaa-Zaa-|-(S,diacylglyceryl)Cys-, in which Xaa is hydrophobic (preferably Leu), and Yaa (Ala or Ser) and Zaa (Gly or Ala) have small, neutral side chains.</text>
        <dbReference type="EC" id="3.4.23.36"/>
    </reaction>
</comment>
<comment type="caution">
    <text evidence="11">The sequence shown here is derived from an EMBL/GenBank/DDBJ whole genome shotgun (WGS) entry which is preliminary data.</text>
</comment>
<keyword evidence="4 9" id="KW-0812">Transmembrane</keyword>
<evidence type="ECO:0000256" key="8">
    <source>
        <dbReference type="ARBA" id="ARBA00023136"/>
    </source>
</evidence>
<evidence type="ECO:0000256" key="4">
    <source>
        <dbReference type="ARBA" id="ARBA00022692"/>
    </source>
</evidence>
<keyword evidence="6 9" id="KW-0378">Hydrolase</keyword>
<dbReference type="UniPathway" id="UPA00665"/>